<accession>A0A116PIK7</accession>
<gene>
    <name evidence="1" type="ORF">ERS132539_01993</name>
    <name evidence="2" type="ORF">ERS132539_02299</name>
</gene>
<evidence type="ECO:0000313" key="2">
    <source>
        <dbReference type="EMBL" id="CYW78162.1"/>
    </source>
</evidence>
<evidence type="ECO:0000313" key="1">
    <source>
        <dbReference type="EMBL" id="CYW59964.1"/>
    </source>
</evidence>
<dbReference type="Proteomes" id="UP000069526">
    <property type="component" value="Unassembled WGS sequence"/>
</dbReference>
<name>A0A116PIK7_STRSU</name>
<organism evidence="1 3">
    <name type="scientific">Streptococcus suis</name>
    <dbReference type="NCBI Taxonomy" id="1307"/>
    <lineage>
        <taxon>Bacteria</taxon>
        <taxon>Bacillati</taxon>
        <taxon>Bacillota</taxon>
        <taxon>Bacilli</taxon>
        <taxon>Lactobacillales</taxon>
        <taxon>Streptococcaceae</taxon>
        <taxon>Streptococcus</taxon>
    </lineage>
</organism>
<reference evidence="1 3" key="1">
    <citation type="submission" date="2016-02" db="EMBL/GenBank/DDBJ databases">
        <authorList>
            <consortium name="Pathogen Informatics"/>
        </authorList>
    </citation>
    <scope>NUCLEOTIDE SEQUENCE [LARGE SCALE GENOMIC DNA]</scope>
    <source>
        <strain evidence="1 3">SS1013</strain>
    </source>
</reference>
<protein>
    <submittedName>
        <fullName evidence="1">Uncharacterized protein</fullName>
    </submittedName>
</protein>
<sequence>MTSIHVSLSAEMKKRLGVECQRLGLSMAAYVRLVLAEKLREE</sequence>
<evidence type="ECO:0000313" key="3">
    <source>
        <dbReference type="Proteomes" id="UP000069526"/>
    </source>
</evidence>
<proteinExistence type="predicted"/>
<dbReference type="RefSeq" id="WP_257115219.1">
    <property type="nucleotide sequence ID" value="NZ_CEDY01000004.1"/>
</dbReference>
<dbReference type="AlphaFoldDB" id="A0A116PIK7"/>
<dbReference type="EMBL" id="FIJK01000094">
    <property type="protein sequence ID" value="CYW78162.1"/>
    <property type="molecule type" value="Genomic_DNA"/>
</dbReference>
<dbReference type="EMBL" id="FIJK01000061">
    <property type="protein sequence ID" value="CYW59964.1"/>
    <property type="molecule type" value="Genomic_DNA"/>
</dbReference>